<evidence type="ECO:0000256" key="1">
    <source>
        <dbReference type="ARBA" id="ARBA00004496"/>
    </source>
</evidence>
<feature type="binding site" evidence="11">
    <location>
        <position position="161"/>
    </location>
    <ligand>
        <name>ATP</name>
        <dbReference type="ChEBI" id="CHEBI:30616"/>
    </ligand>
</feature>
<comment type="caution">
    <text evidence="13">The sequence shown here is derived from an EMBL/GenBank/DDBJ whole genome shotgun (WGS) entry which is preliminary data.</text>
</comment>
<dbReference type="FunFam" id="3.40.1160.10:FF:000001">
    <property type="entry name" value="Uridylate kinase"/>
    <property type="match status" value="1"/>
</dbReference>
<dbReference type="HAMAP" id="MF_01220_B">
    <property type="entry name" value="PyrH_B"/>
    <property type="match status" value="1"/>
</dbReference>
<dbReference type="PANTHER" id="PTHR42833:SF4">
    <property type="entry name" value="URIDYLATE KINASE PUMPKIN, CHLOROPLASTIC"/>
    <property type="match status" value="1"/>
</dbReference>
<evidence type="ECO:0000256" key="2">
    <source>
        <dbReference type="ARBA" id="ARBA00004791"/>
    </source>
</evidence>
<feature type="binding site" evidence="11">
    <location>
        <position position="167"/>
    </location>
    <ligand>
        <name>ATP</name>
        <dbReference type="ChEBI" id="CHEBI:30616"/>
    </ligand>
</feature>
<evidence type="ECO:0000313" key="13">
    <source>
        <dbReference type="EMBL" id="NYV28068.1"/>
    </source>
</evidence>
<keyword evidence="8 11" id="KW-0067">ATP-binding</keyword>
<evidence type="ECO:0000256" key="10">
    <source>
        <dbReference type="ARBA" id="ARBA00047767"/>
    </source>
</evidence>
<gene>
    <name evidence="11" type="primary">pyrH</name>
    <name evidence="13" type="ORF">HP397_04475</name>
</gene>
<evidence type="ECO:0000256" key="8">
    <source>
        <dbReference type="ARBA" id="ARBA00022840"/>
    </source>
</evidence>
<dbReference type="Gene3D" id="3.40.1160.10">
    <property type="entry name" value="Acetylglutamate kinase-like"/>
    <property type="match status" value="1"/>
</dbReference>
<dbReference type="CDD" id="cd04254">
    <property type="entry name" value="AAK_UMPK-PyrH-Ec"/>
    <property type="match status" value="1"/>
</dbReference>
<protein>
    <recommendedName>
        <fullName evidence="11">Uridylate kinase</fullName>
        <shortName evidence="11">UK</shortName>
        <ecNumber evidence="11">2.7.4.22</ecNumber>
    </recommendedName>
    <alternativeName>
        <fullName evidence="11">Uridine monophosphate kinase</fullName>
        <shortName evidence="11">UMP kinase</shortName>
        <shortName evidence="11">UMPK</shortName>
    </alternativeName>
</protein>
<feature type="binding site" evidence="11">
    <location>
        <position position="52"/>
    </location>
    <ligand>
        <name>UMP</name>
        <dbReference type="ChEBI" id="CHEBI:57865"/>
    </ligand>
</feature>
<dbReference type="GO" id="GO:0005737">
    <property type="term" value="C:cytoplasm"/>
    <property type="evidence" value="ECO:0007669"/>
    <property type="project" value="UniProtKB-SubCell"/>
</dbReference>
<dbReference type="NCBIfam" id="TIGR02075">
    <property type="entry name" value="pyrH_bact"/>
    <property type="match status" value="1"/>
</dbReference>
<feature type="binding site" evidence="11">
    <location>
        <begin position="10"/>
        <end position="13"/>
    </location>
    <ligand>
        <name>ATP</name>
        <dbReference type="ChEBI" id="CHEBI:30616"/>
    </ligand>
</feature>
<keyword evidence="7 11" id="KW-0418">Kinase</keyword>
<dbReference type="AlphaFoldDB" id="A0A7Z0PG35"/>
<keyword evidence="9 11" id="KW-0665">Pyrimidine biosynthesis</keyword>
<name>A0A7Z0PG35_9FUSO</name>
<dbReference type="PIRSF" id="PIRSF005650">
    <property type="entry name" value="Uridylate_kin"/>
    <property type="match status" value="1"/>
</dbReference>
<feature type="binding site" evidence="11">
    <location>
        <begin position="134"/>
        <end position="141"/>
    </location>
    <ligand>
        <name>UMP</name>
        <dbReference type="ChEBI" id="CHEBI:57865"/>
    </ligand>
</feature>
<feature type="binding site" evidence="11">
    <location>
        <position position="72"/>
    </location>
    <ligand>
        <name>UMP</name>
        <dbReference type="ChEBI" id="CHEBI:57865"/>
    </ligand>
</feature>
<keyword evidence="6 11" id="KW-0547">Nucleotide-binding</keyword>
<feature type="binding site" evidence="11">
    <location>
        <position position="53"/>
    </location>
    <ligand>
        <name>ATP</name>
        <dbReference type="ChEBI" id="CHEBI:30616"/>
    </ligand>
</feature>
<accession>A0A7Z0PG35</accession>
<dbReference type="EC" id="2.7.4.22" evidence="11"/>
<comment type="subcellular location">
    <subcellularLocation>
        <location evidence="1 11">Cytoplasm</location>
    </subcellularLocation>
</comment>
<reference evidence="13 14" key="1">
    <citation type="submission" date="2020-05" db="EMBL/GenBank/DDBJ databases">
        <title>Streptobacillus felis strain LHL191014123.</title>
        <authorList>
            <person name="Fawzy A."/>
            <person name="Rau J."/>
            <person name="Risse K."/>
            <person name="Schauerte N."/>
            <person name="Geiger C."/>
            <person name="Blom J."/>
            <person name="Imirzalioglu C."/>
            <person name="Falgenhauer J."/>
            <person name="Bach A."/>
            <person name="Herden C."/>
            <person name="Eisenberg T."/>
        </authorList>
    </citation>
    <scope>NUCLEOTIDE SEQUENCE [LARGE SCALE GENOMIC DNA]</scope>
    <source>
        <strain evidence="13 14">LHL191014123</strain>
    </source>
</reference>
<dbReference type="Proteomes" id="UP000526184">
    <property type="component" value="Unassembled WGS sequence"/>
</dbReference>
<comment type="caution">
    <text evidence="11">Lacks conserved residue(s) required for the propagation of feature annotation.</text>
</comment>
<dbReference type="RefSeq" id="WP_180136165.1">
    <property type="nucleotide sequence ID" value="NZ_JABMKT010000020.1"/>
</dbReference>
<dbReference type="InterPro" id="IPR015963">
    <property type="entry name" value="Uridylate_kinase_bac"/>
</dbReference>
<dbReference type="GO" id="GO:0006225">
    <property type="term" value="P:UDP biosynthetic process"/>
    <property type="evidence" value="ECO:0007669"/>
    <property type="project" value="TreeGrafter"/>
</dbReference>
<feature type="binding site" evidence="11">
    <location>
        <position position="57"/>
    </location>
    <ligand>
        <name>ATP</name>
        <dbReference type="ChEBI" id="CHEBI:30616"/>
    </ligand>
</feature>
<evidence type="ECO:0000256" key="6">
    <source>
        <dbReference type="ARBA" id="ARBA00022741"/>
    </source>
</evidence>
<dbReference type="SUPFAM" id="SSF53633">
    <property type="entry name" value="Carbamate kinase-like"/>
    <property type="match status" value="1"/>
</dbReference>
<comment type="similarity">
    <text evidence="3 11">Belongs to the UMP kinase family.</text>
</comment>
<comment type="pathway">
    <text evidence="2 11">Pyrimidine metabolism; CTP biosynthesis via de novo pathway; UDP from UMP (UMPK route): step 1/1.</text>
</comment>
<dbReference type="GO" id="GO:0005524">
    <property type="term" value="F:ATP binding"/>
    <property type="evidence" value="ECO:0007669"/>
    <property type="project" value="UniProtKB-KW"/>
</dbReference>
<keyword evidence="4 11" id="KW-0963">Cytoplasm</keyword>
<dbReference type="InterPro" id="IPR011817">
    <property type="entry name" value="Uridylate_kinase"/>
</dbReference>
<dbReference type="InterPro" id="IPR036393">
    <property type="entry name" value="AceGlu_kinase-like_sf"/>
</dbReference>
<keyword evidence="14" id="KW-1185">Reference proteome</keyword>
<comment type="catalytic activity">
    <reaction evidence="10 11">
        <text>UMP + ATP = UDP + ADP</text>
        <dbReference type="Rhea" id="RHEA:24400"/>
        <dbReference type="ChEBI" id="CHEBI:30616"/>
        <dbReference type="ChEBI" id="CHEBI:57865"/>
        <dbReference type="ChEBI" id="CHEBI:58223"/>
        <dbReference type="ChEBI" id="CHEBI:456216"/>
        <dbReference type="EC" id="2.7.4.22"/>
    </reaction>
</comment>
<evidence type="ECO:0000256" key="5">
    <source>
        <dbReference type="ARBA" id="ARBA00022679"/>
    </source>
</evidence>
<comment type="function">
    <text evidence="11">Catalyzes the reversible phosphorylation of UMP to UDP.</text>
</comment>
<evidence type="ECO:0000256" key="9">
    <source>
        <dbReference type="ARBA" id="ARBA00022975"/>
    </source>
</evidence>
<dbReference type="GO" id="GO:0044210">
    <property type="term" value="P:'de novo' CTP biosynthetic process"/>
    <property type="evidence" value="ECO:0007669"/>
    <property type="project" value="UniProtKB-UniRule"/>
</dbReference>
<evidence type="ECO:0000256" key="3">
    <source>
        <dbReference type="ARBA" id="ARBA00007614"/>
    </source>
</evidence>
<evidence type="ECO:0000256" key="11">
    <source>
        <dbReference type="HAMAP-Rule" id="MF_01220"/>
    </source>
</evidence>
<dbReference type="GO" id="GO:0033862">
    <property type="term" value="F:UMP kinase activity"/>
    <property type="evidence" value="ECO:0007669"/>
    <property type="project" value="UniProtKB-EC"/>
</dbReference>
<evidence type="ECO:0000313" key="14">
    <source>
        <dbReference type="Proteomes" id="UP000526184"/>
    </source>
</evidence>
<feature type="domain" description="Aspartate/glutamate/uridylate kinase" evidence="12">
    <location>
        <begin position="5"/>
        <end position="215"/>
    </location>
</feature>
<dbReference type="EMBL" id="JABMKT010000020">
    <property type="protein sequence ID" value="NYV28068.1"/>
    <property type="molecule type" value="Genomic_DNA"/>
</dbReference>
<comment type="subunit">
    <text evidence="11">Homohexamer.</text>
</comment>
<comment type="activity regulation">
    <text evidence="11">Inhibited by UTP.</text>
</comment>
<evidence type="ECO:0000259" key="12">
    <source>
        <dbReference type="Pfam" id="PF00696"/>
    </source>
</evidence>
<organism evidence="13 14">
    <name type="scientific">Streptobacillus felis</name>
    <dbReference type="NCBI Taxonomy" id="1384509"/>
    <lineage>
        <taxon>Bacteria</taxon>
        <taxon>Fusobacteriati</taxon>
        <taxon>Fusobacteriota</taxon>
        <taxon>Fusobacteriia</taxon>
        <taxon>Fusobacteriales</taxon>
        <taxon>Leptotrichiaceae</taxon>
        <taxon>Streptobacillus</taxon>
    </lineage>
</organism>
<dbReference type="Pfam" id="PF00696">
    <property type="entry name" value="AA_kinase"/>
    <property type="match status" value="1"/>
</dbReference>
<keyword evidence="5 11" id="KW-0808">Transferase</keyword>
<dbReference type="PANTHER" id="PTHR42833">
    <property type="entry name" value="URIDYLATE KINASE"/>
    <property type="match status" value="1"/>
</dbReference>
<evidence type="ECO:0000256" key="4">
    <source>
        <dbReference type="ARBA" id="ARBA00022490"/>
    </source>
</evidence>
<evidence type="ECO:0000256" key="7">
    <source>
        <dbReference type="ARBA" id="ARBA00022777"/>
    </source>
</evidence>
<dbReference type="InterPro" id="IPR001048">
    <property type="entry name" value="Asp/Glu/Uridylate_kinase"/>
</dbReference>
<proteinExistence type="inferred from homology"/>
<feature type="binding site" evidence="11">
    <location>
        <position position="170"/>
    </location>
    <ligand>
        <name>ATP</name>
        <dbReference type="ChEBI" id="CHEBI:30616"/>
    </ligand>
</feature>
<sequence length="238" mass="25824">MLKHKRILLKLSGEALAGDKDFGFSDDILHSFAKQIKEIHDEGVELAIVIGGGNIFRGKFGEEVGMDRSTGDTMGMLATIMNGLALQNAIEKIGGVSTRVLTAISMPQVAEPFIRRRAIRHLEKGRVVIFAGGTGNPYFTTDSGGALRAIEIEADVLAKGTKVDGIYDKDPVKFPDAVKFEEITFKEALSKDLKVMDATALSLCRENDMPIIVFNALKDGNMLKLAKGEKIGTLVKND</sequence>
<dbReference type="UniPathway" id="UPA00159">
    <property type="reaction ID" value="UER00275"/>
</dbReference>